<feature type="domain" description="N-acetyltransferase" evidence="1">
    <location>
        <begin position="6"/>
        <end position="162"/>
    </location>
</feature>
<evidence type="ECO:0000313" key="3">
    <source>
        <dbReference type="Proteomes" id="UP000758611"/>
    </source>
</evidence>
<dbReference type="PROSITE" id="PS51186">
    <property type="entry name" value="GNAT"/>
    <property type="match status" value="1"/>
</dbReference>
<name>A0A930E0H8_9FIRM</name>
<protein>
    <submittedName>
        <fullName evidence="2">GNAT family N-acetyltransferase</fullName>
    </submittedName>
</protein>
<dbReference type="GO" id="GO:0016747">
    <property type="term" value="F:acyltransferase activity, transferring groups other than amino-acyl groups"/>
    <property type="evidence" value="ECO:0007669"/>
    <property type="project" value="InterPro"/>
</dbReference>
<dbReference type="SUPFAM" id="SSF55729">
    <property type="entry name" value="Acyl-CoA N-acyltransferases (Nat)"/>
    <property type="match status" value="1"/>
</dbReference>
<organism evidence="2 3">
    <name type="scientific">Parvimonas micra</name>
    <dbReference type="NCBI Taxonomy" id="33033"/>
    <lineage>
        <taxon>Bacteria</taxon>
        <taxon>Bacillati</taxon>
        <taxon>Bacillota</taxon>
        <taxon>Tissierellia</taxon>
        <taxon>Tissierellales</taxon>
        <taxon>Peptoniphilaceae</taxon>
        <taxon>Parvimonas</taxon>
    </lineage>
</organism>
<dbReference type="EMBL" id="JABZRE010000008">
    <property type="protein sequence ID" value="MBF1306828.1"/>
    <property type="molecule type" value="Genomic_DNA"/>
</dbReference>
<comment type="caution">
    <text evidence="2">The sequence shown here is derived from an EMBL/GenBank/DDBJ whole genome shotgun (WGS) entry which is preliminary data.</text>
</comment>
<dbReference type="InterPro" id="IPR000182">
    <property type="entry name" value="GNAT_dom"/>
</dbReference>
<dbReference type="CDD" id="cd04301">
    <property type="entry name" value="NAT_SF"/>
    <property type="match status" value="1"/>
</dbReference>
<sequence>MNKENINIEYVNEENLRFLKNILRDDISEDFVDSLDVVLEITNYGIEHNCKGHTYAIKYDEKHIGFILLWEAIEWSTDPEIMKKEPFYRLMAFIIDKRYRGCGIGSYVLEKVILQCYEEYGIRPIALGVHKYNYRAEKFYVNRGFVKTDFMEGNDYYFFRFPKF</sequence>
<dbReference type="Pfam" id="PF00583">
    <property type="entry name" value="Acetyltransf_1"/>
    <property type="match status" value="1"/>
</dbReference>
<evidence type="ECO:0000313" key="2">
    <source>
        <dbReference type="EMBL" id="MBF1306828.1"/>
    </source>
</evidence>
<dbReference type="InterPro" id="IPR016181">
    <property type="entry name" value="Acyl_CoA_acyltransferase"/>
</dbReference>
<reference evidence="2" key="1">
    <citation type="submission" date="2020-04" db="EMBL/GenBank/DDBJ databases">
        <title>Deep metagenomics examines the oral microbiome during advanced dental caries in children, revealing novel taxa and co-occurrences with host molecules.</title>
        <authorList>
            <person name="Baker J.L."/>
            <person name="Morton J.T."/>
            <person name="Dinis M."/>
            <person name="Alvarez R."/>
            <person name="Tran N.C."/>
            <person name="Knight R."/>
            <person name="Edlund A."/>
        </authorList>
    </citation>
    <scope>NUCLEOTIDE SEQUENCE</scope>
    <source>
        <strain evidence="2">JCVI_23_bin.11</strain>
    </source>
</reference>
<dbReference type="AlphaFoldDB" id="A0A930E0H8"/>
<accession>A0A930E0H8</accession>
<proteinExistence type="predicted"/>
<evidence type="ECO:0000259" key="1">
    <source>
        <dbReference type="PROSITE" id="PS51186"/>
    </source>
</evidence>
<dbReference type="Proteomes" id="UP000758611">
    <property type="component" value="Unassembled WGS sequence"/>
</dbReference>
<gene>
    <name evidence="2" type="ORF">HXM94_03420</name>
</gene>
<dbReference type="Gene3D" id="3.40.630.30">
    <property type="match status" value="1"/>
</dbReference>
<dbReference type="RefSeq" id="WP_278477398.1">
    <property type="nucleotide sequence ID" value="NZ_JABZRE010000008.1"/>
</dbReference>